<evidence type="ECO:0000256" key="4">
    <source>
        <dbReference type="ARBA" id="ARBA00022691"/>
    </source>
</evidence>
<dbReference type="InterPro" id="IPR001989">
    <property type="entry name" value="Radical_activat_CS"/>
</dbReference>
<evidence type="ECO:0000256" key="9">
    <source>
        <dbReference type="RuleBase" id="RU362053"/>
    </source>
</evidence>
<dbReference type="AlphaFoldDB" id="D1QMN1"/>
<keyword evidence="3 9" id="KW-0004">4Fe-4S</keyword>
<dbReference type="SFLD" id="SFLDG01066">
    <property type="entry name" value="organic_radical-activating_enz"/>
    <property type="match status" value="1"/>
</dbReference>
<dbReference type="Proteomes" id="UP000004079">
    <property type="component" value="Unassembled WGS sequence"/>
</dbReference>
<comment type="catalytic activity">
    <reaction evidence="9">
        <text>glycyl-[formate C-acetyltransferase] + reduced [flavodoxin] + S-adenosyl-L-methionine = glycin-2-yl radical-[formate C-acetyltransferase] + semiquinone [flavodoxin] + 5'-deoxyadenosine + L-methionine + H(+)</text>
        <dbReference type="Rhea" id="RHEA:19225"/>
        <dbReference type="Rhea" id="RHEA-COMP:10622"/>
        <dbReference type="Rhea" id="RHEA-COMP:12190"/>
        <dbReference type="Rhea" id="RHEA-COMP:12191"/>
        <dbReference type="Rhea" id="RHEA-COMP:14480"/>
        <dbReference type="ChEBI" id="CHEBI:15378"/>
        <dbReference type="ChEBI" id="CHEBI:17319"/>
        <dbReference type="ChEBI" id="CHEBI:29947"/>
        <dbReference type="ChEBI" id="CHEBI:32722"/>
        <dbReference type="ChEBI" id="CHEBI:57618"/>
        <dbReference type="ChEBI" id="CHEBI:57844"/>
        <dbReference type="ChEBI" id="CHEBI:59789"/>
        <dbReference type="ChEBI" id="CHEBI:140311"/>
        <dbReference type="EC" id="1.97.1.4"/>
    </reaction>
</comment>
<dbReference type="InterPro" id="IPR012838">
    <property type="entry name" value="PFL1_activating"/>
</dbReference>
<evidence type="ECO:0000256" key="2">
    <source>
        <dbReference type="ARBA" id="ARBA00009777"/>
    </source>
</evidence>
<accession>D1QMN1</accession>
<name>D1QMN1_9BACT</name>
<dbReference type="InterPro" id="IPR013785">
    <property type="entry name" value="Aldolase_TIM"/>
</dbReference>
<evidence type="ECO:0000256" key="3">
    <source>
        <dbReference type="ARBA" id="ARBA00022485"/>
    </source>
</evidence>
<evidence type="ECO:0000256" key="6">
    <source>
        <dbReference type="ARBA" id="ARBA00023002"/>
    </source>
</evidence>
<dbReference type="SUPFAM" id="SSF102114">
    <property type="entry name" value="Radical SAM enzymes"/>
    <property type="match status" value="1"/>
</dbReference>
<keyword evidence="6 9" id="KW-0560">Oxidoreductase</keyword>
<comment type="function">
    <text evidence="9">Activation of pyruvate formate-lyase under anaerobic conditions by generation of an organic free radical, using S-adenosylmethionine and reduced flavodoxin as cosubstrates to produce 5'-deoxy-adenosine.</text>
</comment>
<dbReference type="InterPro" id="IPR012839">
    <property type="entry name" value="Organic_radical_activase"/>
</dbReference>
<dbReference type="GO" id="GO:0016829">
    <property type="term" value="F:lyase activity"/>
    <property type="evidence" value="ECO:0007669"/>
    <property type="project" value="UniProtKB-KW"/>
</dbReference>
<organism evidence="11 12">
    <name type="scientific">Segatella oris F0302</name>
    <dbReference type="NCBI Taxonomy" id="649760"/>
    <lineage>
        <taxon>Bacteria</taxon>
        <taxon>Pseudomonadati</taxon>
        <taxon>Bacteroidota</taxon>
        <taxon>Bacteroidia</taxon>
        <taxon>Bacteroidales</taxon>
        <taxon>Prevotellaceae</taxon>
        <taxon>Segatella</taxon>
    </lineage>
</organism>
<dbReference type="NCBIfam" id="TIGR02493">
    <property type="entry name" value="PFLA"/>
    <property type="match status" value="1"/>
</dbReference>
<dbReference type="EMBL" id="ACUZ02000003">
    <property type="protein sequence ID" value="EFB33552.1"/>
    <property type="molecule type" value="Genomic_DNA"/>
</dbReference>
<comment type="function">
    <text evidence="1">Activation of pyruvate formate-lyase 1 under anaerobic conditions by generation of an organic free radical, using S-adenosylmethionine and reduced flavodoxin as cosubstrates to produce 5'-deoxy-adenosine.</text>
</comment>
<dbReference type="PROSITE" id="PS01087">
    <property type="entry name" value="RADICAL_ACTIVATING"/>
    <property type="match status" value="1"/>
</dbReference>
<keyword evidence="8 9" id="KW-0411">Iron-sulfur</keyword>
<dbReference type="Pfam" id="PF04055">
    <property type="entry name" value="Radical_SAM"/>
    <property type="match status" value="1"/>
</dbReference>
<dbReference type="Gene3D" id="3.20.20.70">
    <property type="entry name" value="Aldolase class I"/>
    <property type="match status" value="1"/>
</dbReference>
<keyword evidence="11" id="KW-0670">Pyruvate</keyword>
<keyword evidence="11" id="KW-0456">Lyase</keyword>
<evidence type="ECO:0000313" key="12">
    <source>
        <dbReference type="Proteomes" id="UP000004079"/>
    </source>
</evidence>
<keyword evidence="9" id="KW-0963">Cytoplasm</keyword>
<dbReference type="InterPro" id="IPR058240">
    <property type="entry name" value="rSAM_sf"/>
</dbReference>
<dbReference type="RefSeq" id="WP_004371212.1">
    <property type="nucleotide sequence ID" value="NZ_GG703883.1"/>
</dbReference>
<dbReference type="STRING" id="649760.HMPREF0971_00315"/>
<dbReference type="GO" id="GO:0051539">
    <property type="term" value="F:4 iron, 4 sulfur cluster binding"/>
    <property type="evidence" value="ECO:0007669"/>
    <property type="project" value="UniProtKB-UniRule"/>
</dbReference>
<evidence type="ECO:0000313" key="11">
    <source>
        <dbReference type="EMBL" id="EFB33552.1"/>
    </source>
</evidence>
<feature type="domain" description="Radical SAM core" evidence="10">
    <location>
        <begin position="32"/>
        <end position="260"/>
    </location>
</feature>
<comment type="similarity">
    <text evidence="2 9">Belongs to the organic radical-activating enzymes family.</text>
</comment>
<keyword evidence="5 9" id="KW-0479">Metal-binding</keyword>
<gene>
    <name evidence="11" type="primary">pflA</name>
    <name evidence="11" type="ORF">HMPREF0971_00315</name>
</gene>
<evidence type="ECO:0000256" key="5">
    <source>
        <dbReference type="ARBA" id="ARBA00022723"/>
    </source>
</evidence>
<dbReference type="GO" id="GO:0043365">
    <property type="term" value="F:[formate-C-acetyltransferase]-activating enzyme activity"/>
    <property type="evidence" value="ECO:0007669"/>
    <property type="project" value="UniProtKB-UniRule"/>
</dbReference>
<dbReference type="InterPro" id="IPR034457">
    <property type="entry name" value="Organic_radical-activating"/>
</dbReference>
<dbReference type="SFLD" id="SFLDS00029">
    <property type="entry name" value="Radical_SAM"/>
    <property type="match status" value="1"/>
</dbReference>
<dbReference type="PIRSF" id="PIRSF000371">
    <property type="entry name" value="PFL_act_enz"/>
    <property type="match status" value="1"/>
</dbReference>
<dbReference type="PANTHER" id="PTHR30352">
    <property type="entry name" value="PYRUVATE FORMATE-LYASE-ACTIVATING ENZYME"/>
    <property type="match status" value="1"/>
</dbReference>
<dbReference type="GO" id="GO:0046872">
    <property type="term" value="F:metal ion binding"/>
    <property type="evidence" value="ECO:0007669"/>
    <property type="project" value="UniProtKB-UniRule"/>
</dbReference>
<sequence length="261" mass="30164">MMNKNNAQDIASASEKQEKVGYVHSIESFGSVDGPGIRFLIFLQGCPMRCLFCHNPDTWKQDKTRPMTADELLNQAEKYRSYWGEKGGITVSGGEALLQIDFLIELFEKAHARSINTCLDTSAQPFTRKDTWFTKFERLMKATDTVLLDIKHIREDEHCKLTKFSNSNILDCARYLSDIQKPVWIRHVLIPKLTDNDAYLHELAAFLKTLHNIERIDILPYHTLGTYKYEELHIDYPLKGIEPPTQERIDNANRIMESVLK</sequence>
<reference evidence="11 12" key="1">
    <citation type="submission" date="2009-11" db="EMBL/GenBank/DDBJ databases">
        <authorList>
            <person name="Weinstock G."/>
            <person name="Sodergren E."/>
            <person name="Clifton S."/>
            <person name="Fulton L."/>
            <person name="Fulton B."/>
            <person name="Courtney L."/>
            <person name="Fronick C."/>
            <person name="Harrison M."/>
            <person name="Strong C."/>
            <person name="Farmer C."/>
            <person name="Delahaunty K."/>
            <person name="Markovic C."/>
            <person name="Hall O."/>
            <person name="Minx P."/>
            <person name="Tomlinson C."/>
            <person name="Mitreva M."/>
            <person name="Nelson J."/>
            <person name="Hou S."/>
            <person name="Wollam A."/>
            <person name="Pepin K.H."/>
            <person name="Johnson M."/>
            <person name="Bhonagiri V."/>
            <person name="Nash W.E."/>
            <person name="Warren W."/>
            <person name="Chinwalla A."/>
            <person name="Mardis E.R."/>
            <person name="Wilson R.K."/>
        </authorList>
    </citation>
    <scope>NUCLEOTIDE SEQUENCE [LARGE SCALE GENOMIC DNA]</scope>
    <source>
        <strain evidence="11 12">F0302</strain>
    </source>
</reference>
<dbReference type="InterPro" id="IPR007197">
    <property type="entry name" value="rSAM"/>
</dbReference>
<dbReference type="GO" id="GO:0005737">
    <property type="term" value="C:cytoplasm"/>
    <property type="evidence" value="ECO:0007669"/>
    <property type="project" value="UniProtKB-SubCell"/>
</dbReference>
<evidence type="ECO:0000259" key="10">
    <source>
        <dbReference type="PROSITE" id="PS51918"/>
    </source>
</evidence>
<proteinExistence type="inferred from homology"/>
<keyword evidence="4 9" id="KW-0949">S-adenosyl-L-methionine</keyword>
<keyword evidence="7 9" id="KW-0408">Iron</keyword>
<dbReference type="PROSITE" id="PS51918">
    <property type="entry name" value="RADICAL_SAM"/>
    <property type="match status" value="1"/>
</dbReference>
<dbReference type="PANTHER" id="PTHR30352:SF5">
    <property type="entry name" value="PYRUVATE FORMATE-LYASE 1-ACTIVATING ENZYME"/>
    <property type="match status" value="1"/>
</dbReference>
<evidence type="ECO:0000256" key="7">
    <source>
        <dbReference type="ARBA" id="ARBA00023004"/>
    </source>
</evidence>
<comment type="subcellular location">
    <subcellularLocation>
        <location evidence="9">Cytoplasm</location>
    </subcellularLocation>
</comment>
<comment type="caution">
    <text evidence="11">The sequence shown here is derived from an EMBL/GenBank/DDBJ whole genome shotgun (WGS) entry which is preliminary data.</text>
</comment>
<dbReference type="EC" id="1.97.1.4" evidence="9"/>
<comment type="cofactor">
    <cofactor evidence="9">
        <name>[4Fe-4S] cluster</name>
        <dbReference type="ChEBI" id="CHEBI:49883"/>
    </cofactor>
    <text evidence="9">Binds 1 [4Fe-4S] cluster. The cluster is coordinated with 3 cysteines and an exchangeable S-adenosyl-L-methionine.</text>
</comment>
<protein>
    <recommendedName>
        <fullName evidence="9">Pyruvate formate-lyase-activating enzyme</fullName>
        <ecNumber evidence="9">1.97.1.4</ecNumber>
    </recommendedName>
</protein>
<evidence type="ECO:0000256" key="8">
    <source>
        <dbReference type="ARBA" id="ARBA00023014"/>
    </source>
</evidence>
<dbReference type="HOGENOM" id="CLU_058969_1_1_10"/>
<dbReference type="CDD" id="cd01335">
    <property type="entry name" value="Radical_SAM"/>
    <property type="match status" value="1"/>
</dbReference>
<evidence type="ECO:0000256" key="1">
    <source>
        <dbReference type="ARBA" id="ARBA00002918"/>
    </source>
</evidence>